<dbReference type="Pfam" id="PF04752">
    <property type="entry name" value="ChaC"/>
    <property type="match status" value="1"/>
</dbReference>
<dbReference type="EC" id="4.3.2.7" evidence="1"/>
<proteinExistence type="predicted"/>
<evidence type="ECO:0000256" key="1">
    <source>
        <dbReference type="ARBA" id="ARBA00012344"/>
    </source>
</evidence>
<protein>
    <recommendedName>
        <fullName evidence="1">glutathione-specific gamma-glutamylcyclotransferase</fullName>
        <ecNumber evidence="1">4.3.2.7</ecNumber>
    </recommendedName>
</protein>
<gene>
    <name evidence="3" type="ORF">GCM10017083_05520</name>
</gene>
<dbReference type="InterPro" id="IPR036568">
    <property type="entry name" value="GGCT-like_sf"/>
</dbReference>
<dbReference type="GO" id="GO:0061928">
    <property type="term" value="F:glutathione specific gamma-glutamylcyclotransferase activity"/>
    <property type="evidence" value="ECO:0007669"/>
    <property type="project" value="UniProtKB-EC"/>
</dbReference>
<accession>A0A918XN98</accession>
<name>A0A918XN98_9PROT</name>
<dbReference type="CDD" id="cd06661">
    <property type="entry name" value="GGCT_like"/>
    <property type="match status" value="1"/>
</dbReference>
<dbReference type="InterPro" id="IPR013024">
    <property type="entry name" value="GGCT-like"/>
</dbReference>
<dbReference type="EMBL" id="BMZS01000001">
    <property type="protein sequence ID" value="GHD41286.1"/>
    <property type="molecule type" value="Genomic_DNA"/>
</dbReference>
<dbReference type="RefSeq" id="WP_189987367.1">
    <property type="nucleotide sequence ID" value="NZ_BMZS01000001.1"/>
</dbReference>
<dbReference type="Proteomes" id="UP000630353">
    <property type="component" value="Unassembled WGS sequence"/>
</dbReference>
<sequence length="186" mass="20619">MKEAGSKRDGDGIWVFGYGSLMWNPGFPFVERAAARLLGRHRRLCVVSRHHRGDAARPGLVMGLDRGGSCRGIAYRVPGEAVDGTLAYLHERETAHYPVYRRAELPVILDGPQPRTVRSVTYVIDRADPDYAGHLTVEQQAAIVAAAHGRSGANRDYLVSVVRHIHELGLRDRRLEAVLHALGERL</sequence>
<dbReference type="InterPro" id="IPR006840">
    <property type="entry name" value="ChaC"/>
</dbReference>
<evidence type="ECO:0000313" key="4">
    <source>
        <dbReference type="Proteomes" id="UP000630353"/>
    </source>
</evidence>
<evidence type="ECO:0000313" key="3">
    <source>
        <dbReference type="EMBL" id="GHD41286.1"/>
    </source>
</evidence>
<dbReference type="PANTHER" id="PTHR12192:SF2">
    <property type="entry name" value="GLUTATHIONE-SPECIFIC GAMMA-GLUTAMYLCYCLOTRANSFERASE 2"/>
    <property type="match status" value="1"/>
</dbReference>
<keyword evidence="2" id="KW-0456">Lyase</keyword>
<dbReference type="GO" id="GO:0005737">
    <property type="term" value="C:cytoplasm"/>
    <property type="evidence" value="ECO:0007669"/>
    <property type="project" value="TreeGrafter"/>
</dbReference>
<dbReference type="Gene3D" id="3.10.490.10">
    <property type="entry name" value="Gamma-glutamyl cyclotransferase-like"/>
    <property type="match status" value="1"/>
</dbReference>
<comment type="caution">
    <text evidence="3">The sequence shown here is derived from an EMBL/GenBank/DDBJ whole genome shotgun (WGS) entry which is preliminary data.</text>
</comment>
<dbReference type="SUPFAM" id="SSF110857">
    <property type="entry name" value="Gamma-glutamyl cyclotransferase-like"/>
    <property type="match status" value="1"/>
</dbReference>
<dbReference type="PANTHER" id="PTHR12192">
    <property type="entry name" value="CATION TRANSPORT PROTEIN CHAC-RELATED"/>
    <property type="match status" value="1"/>
</dbReference>
<evidence type="ECO:0000256" key="2">
    <source>
        <dbReference type="ARBA" id="ARBA00023239"/>
    </source>
</evidence>
<dbReference type="GO" id="GO:0006751">
    <property type="term" value="P:glutathione catabolic process"/>
    <property type="evidence" value="ECO:0007669"/>
    <property type="project" value="InterPro"/>
</dbReference>
<keyword evidence="4" id="KW-1185">Reference proteome</keyword>
<reference evidence="3" key="2">
    <citation type="submission" date="2020-09" db="EMBL/GenBank/DDBJ databases">
        <authorList>
            <person name="Sun Q."/>
            <person name="Kim S."/>
        </authorList>
    </citation>
    <scope>NUCLEOTIDE SEQUENCE</scope>
    <source>
        <strain evidence="3">KCTC 42651</strain>
    </source>
</reference>
<reference evidence="3" key="1">
    <citation type="journal article" date="2014" name="Int. J. Syst. Evol. Microbiol.">
        <title>Complete genome sequence of Corynebacterium casei LMG S-19264T (=DSM 44701T), isolated from a smear-ripened cheese.</title>
        <authorList>
            <consortium name="US DOE Joint Genome Institute (JGI-PGF)"/>
            <person name="Walter F."/>
            <person name="Albersmeier A."/>
            <person name="Kalinowski J."/>
            <person name="Ruckert C."/>
        </authorList>
    </citation>
    <scope>NUCLEOTIDE SEQUENCE</scope>
    <source>
        <strain evidence="3">KCTC 42651</strain>
    </source>
</reference>
<dbReference type="AlphaFoldDB" id="A0A918XN98"/>
<organism evidence="3 4">
    <name type="scientific">Thalassobaculum fulvum</name>
    <dbReference type="NCBI Taxonomy" id="1633335"/>
    <lineage>
        <taxon>Bacteria</taxon>
        <taxon>Pseudomonadati</taxon>
        <taxon>Pseudomonadota</taxon>
        <taxon>Alphaproteobacteria</taxon>
        <taxon>Rhodospirillales</taxon>
        <taxon>Thalassobaculaceae</taxon>
        <taxon>Thalassobaculum</taxon>
    </lineage>
</organism>